<dbReference type="PANTHER" id="PTHR42939:SF1">
    <property type="entry name" value="ABC TRANSPORTER ATP-BINDING PROTEIN ALBC-RELATED"/>
    <property type="match status" value="1"/>
</dbReference>
<keyword evidence="3 5" id="KW-0067">ATP-binding</keyword>
<dbReference type="EMBL" id="JAEKNN010000009">
    <property type="protein sequence ID" value="MBJ7608297.1"/>
    <property type="molecule type" value="Genomic_DNA"/>
</dbReference>
<dbReference type="InterPro" id="IPR003439">
    <property type="entry name" value="ABC_transporter-like_ATP-bd"/>
</dbReference>
<protein>
    <submittedName>
        <fullName evidence="5">ABC transporter ATP-binding protein</fullName>
    </submittedName>
</protein>
<accession>A0A934KND0</accession>
<dbReference type="Pfam" id="PF00005">
    <property type="entry name" value="ABC_tran"/>
    <property type="match status" value="1"/>
</dbReference>
<feature type="domain" description="ABC transporter" evidence="4">
    <location>
        <begin position="5"/>
        <end position="231"/>
    </location>
</feature>
<dbReference type="CDD" id="cd03230">
    <property type="entry name" value="ABC_DR_subfamily_A"/>
    <property type="match status" value="1"/>
</dbReference>
<proteinExistence type="predicted"/>
<dbReference type="Gene3D" id="3.40.50.300">
    <property type="entry name" value="P-loop containing nucleotide triphosphate hydrolases"/>
    <property type="match status" value="1"/>
</dbReference>
<evidence type="ECO:0000313" key="5">
    <source>
        <dbReference type="EMBL" id="MBJ7608297.1"/>
    </source>
</evidence>
<evidence type="ECO:0000256" key="2">
    <source>
        <dbReference type="ARBA" id="ARBA00022741"/>
    </source>
</evidence>
<dbReference type="GO" id="GO:0016887">
    <property type="term" value="F:ATP hydrolysis activity"/>
    <property type="evidence" value="ECO:0007669"/>
    <property type="project" value="InterPro"/>
</dbReference>
<sequence length="301" mass="32269">MTAAIESTGLGRRYGRQWALRDCTLRIPAGRIAGLVGPNGAGKTTLLHLAIGLLEPSAGSIEVFGISPRRNSKEVLAKVGFVAQDHPLYRGFRVDETLELGRRLNTTWDDDVARSRLARLGIPMSKRCGDLSGGQRAQVALCLALAKRPQLLMLDEPVSSLDPLARREFLQELMTAVADTGCTVLLSSHVLADVERVCDHLVILSNGSVQVASGIEELVSGHRLLVGPRRTGGDAVAGAEVVQATHGERESTLIVRTSGRILDPAWEQHEIGLEDLVLAYLRNTGAGTMPEPELAGAGEPR</sequence>
<keyword evidence="2" id="KW-0547">Nucleotide-binding</keyword>
<keyword evidence="1" id="KW-0813">Transport</keyword>
<evidence type="ECO:0000256" key="3">
    <source>
        <dbReference type="ARBA" id="ARBA00022840"/>
    </source>
</evidence>
<evidence type="ECO:0000259" key="4">
    <source>
        <dbReference type="PROSITE" id="PS50893"/>
    </source>
</evidence>
<dbReference type="AlphaFoldDB" id="A0A934KND0"/>
<gene>
    <name evidence="5" type="ORF">JF887_02540</name>
</gene>
<name>A0A934KND0_9BACT</name>
<dbReference type="SMART" id="SM00382">
    <property type="entry name" value="AAA"/>
    <property type="match status" value="1"/>
</dbReference>
<organism evidence="5 6">
    <name type="scientific">Candidatus Amunia macphersoniae</name>
    <dbReference type="NCBI Taxonomy" id="3127014"/>
    <lineage>
        <taxon>Bacteria</taxon>
        <taxon>Bacillati</taxon>
        <taxon>Candidatus Dormiibacterota</taxon>
        <taxon>Candidatus Dormibacteria</taxon>
        <taxon>Candidatus Aeolococcales</taxon>
        <taxon>Candidatus Aeolococcaceae</taxon>
        <taxon>Candidatus Amunia</taxon>
    </lineage>
</organism>
<dbReference type="Proteomes" id="UP000614410">
    <property type="component" value="Unassembled WGS sequence"/>
</dbReference>
<dbReference type="SUPFAM" id="SSF52540">
    <property type="entry name" value="P-loop containing nucleoside triphosphate hydrolases"/>
    <property type="match status" value="1"/>
</dbReference>
<dbReference type="InterPro" id="IPR027417">
    <property type="entry name" value="P-loop_NTPase"/>
</dbReference>
<dbReference type="PANTHER" id="PTHR42939">
    <property type="entry name" value="ABC TRANSPORTER ATP-BINDING PROTEIN ALBC-RELATED"/>
    <property type="match status" value="1"/>
</dbReference>
<dbReference type="InterPro" id="IPR003593">
    <property type="entry name" value="AAA+_ATPase"/>
</dbReference>
<reference evidence="5 6" key="1">
    <citation type="submission" date="2020-10" db="EMBL/GenBank/DDBJ databases">
        <title>Ca. Dormibacterota MAGs.</title>
        <authorList>
            <person name="Montgomery K."/>
        </authorList>
    </citation>
    <scope>NUCLEOTIDE SEQUENCE [LARGE SCALE GENOMIC DNA]</scope>
    <source>
        <strain evidence="5">Mitchell_Peninsula_5</strain>
    </source>
</reference>
<dbReference type="InterPro" id="IPR051782">
    <property type="entry name" value="ABC_Transporter_VariousFunc"/>
</dbReference>
<dbReference type="GO" id="GO:0005524">
    <property type="term" value="F:ATP binding"/>
    <property type="evidence" value="ECO:0007669"/>
    <property type="project" value="UniProtKB-KW"/>
</dbReference>
<evidence type="ECO:0000313" key="6">
    <source>
        <dbReference type="Proteomes" id="UP000614410"/>
    </source>
</evidence>
<evidence type="ECO:0000256" key="1">
    <source>
        <dbReference type="ARBA" id="ARBA00022448"/>
    </source>
</evidence>
<dbReference type="PROSITE" id="PS50893">
    <property type="entry name" value="ABC_TRANSPORTER_2"/>
    <property type="match status" value="1"/>
</dbReference>
<comment type="caution">
    <text evidence="5">The sequence shown here is derived from an EMBL/GenBank/DDBJ whole genome shotgun (WGS) entry which is preliminary data.</text>
</comment>